<evidence type="ECO:0000313" key="3">
    <source>
        <dbReference type="EMBL" id="KAB8162966.1"/>
    </source>
</evidence>
<dbReference type="CDD" id="cd16936">
    <property type="entry name" value="HATPase_RsbW-like"/>
    <property type="match status" value="1"/>
</dbReference>
<dbReference type="Pfam" id="PF13581">
    <property type="entry name" value="HATPase_c_2"/>
    <property type="match status" value="1"/>
</dbReference>
<organism evidence="3 4">
    <name type="scientific">Streptomyces mimosae</name>
    <dbReference type="NCBI Taxonomy" id="2586635"/>
    <lineage>
        <taxon>Bacteria</taxon>
        <taxon>Bacillati</taxon>
        <taxon>Actinomycetota</taxon>
        <taxon>Actinomycetes</taxon>
        <taxon>Kitasatosporales</taxon>
        <taxon>Streptomycetaceae</taxon>
        <taxon>Streptomyces</taxon>
    </lineage>
</organism>
<keyword evidence="1" id="KW-0418">Kinase</keyword>
<dbReference type="OrthoDB" id="4251531at2"/>
<feature type="domain" description="Histidine kinase/HSP90-like ATPase" evidence="2">
    <location>
        <begin position="78"/>
        <end position="176"/>
    </location>
</feature>
<proteinExistence type="predicted"/>
<dbReference type="PANTHER" id="PTHR35526:SF3">
    <property type="entry name" value="ANTI-SIGMA-F FACTOR RSBW"/>
    <property type="match status" value="1"/>
</dbReference>
<dbReference type="InterPro" id="IPR003594">
    <property type="entry name" value="HATPase_dom"/>
</dbReference>
<dbReference type="SUPFAM" id="SSF55874">
    <property type="entry name" value="ATPase domain of HSP90 chaperone/DNA topoisomerase II/histidine kinase"/>
    <property type="match status" value="1"/>
</dbReference>
<dbReference type="InterPro" id="IPR036890">
    <property type="entry name" value="HATPase_C_sf"/>
</dbReference>
<dbReference type="Gene3D" id="3.30.565.10">
    <property type="entry name" value="Histidine kinase-like ATPase, C-terminal domain"/>
    <property type="match status" value="1"/>
</dbReference>
<reference evidence="3" key="1">
    <citation type="submission" date="2019-10" db="EMBL/GenBank/DDBJ databases">
        <title>Nonomuraea sp. nov., isolated from Phyllanthus amarus.</title>
        <authorList>
            <person name="Klykleung N."/>
            <person name="Tanasupawat S."/>
        </authorList>
    </citation>
    <scope>NUCLEOTIDE SEQUENCE [LARGE SCALE GENOMIC DNA]</scope>
    <source>
        <strain evidence="3">3MP-10</strain>
    </source>
</reference>
<sequence length="221" mass="23870">MQIATYLLRTELGSARVTGSVYSRHDPWPDAGEIPSPVRFLTVSVRASAEKGSAMLSLAAAATQRSSRPARGELRFRLPAELRAAGQARRRVRAALAAWGVSDETAETVELVISELTANAVQHTESATVDCRLWEAGDRLGVEVTDEHAGCRTPRPRAAGVDEECGRGLALVDALSLRWGVDTAWQGIGQRVWAELPHDARENDAAVPAGRGPNRPAEQRF</sequence>
<keyword evidence="1" id="KW-0808">Transferase</keyword>
<protein>
    <recommendedName>
        <fullName evidence="2">Histidine kinase/HSP90-like ATPase domain-containing protein</fullName>
    </recommendedName>
</protein>
<keyword evidence="1" id="KW-0723">Serine/threonine-protein kinase</keyword>
<name>A0A5N6A4W4_9ACTN</name>
<evidence type="ECO:0000256" key="1">
    <source>
        <dbReference type="ARBA" id="ARBA00022527"/>
    </source>
</evidence>
<dbReference type="EMBL" id="VDLY02000013">
    <property type="protein sequence ID" value="KAB8162966.1"/>
    <property type="molecule type" value="Genomic_DNA"/>
</dbReference>
<dbReference type="InterPro" id="IPR050267">
    <property type="entry name" value="Anti-sigma-factor_SerPK"/>
</dbReference>
<gene>
    <name evidence="3" type="ORF">FH607_020250</name>
</gene>
<dbReference type="Proteomes" id="UP000314251">
    <property type="component" value="Unassembled WGS sequence"/>
</dbReference>
<accession>A0A5N6A4W4</accession>
<evidence type="ECO:0000313" key="4">
    <source>
        <dbReference type="Proteomes" id="UP000314251"/>
    </source>
</evidence>
<keyword evidence="4" id="KW-1185">Reference proteome</keyword>
<dbReference type="GO" id="GO:0004674">
    <property type="term" value="F:protein serine/threonine kinase activity"/>
    <property type="evidence" value="ECO:0007669"/>
    <property type="project" value="UniProtKB-KW"/>
</dbReference>
<evidence type="ECO:0000259" key="2">
    <source>
        <dbReference type="Pfam" id="PF13581"/>
    </source>
</evidence>
<dbReference type="PANTHER" id="PTHR35526">
    <property type="entry name" value="ANTI-SIGMA-F FACTOR RSBW-RELATED"/>
    <property type="match status" value="1"/>
</dbReference>
<dbReference type="AlphaFoldDB" id="A0A5N6A4W4"/>
<comment type="caution">
    <text evidence="3">The sequence shown here is derived from an EMBL/GenBank/DDBJ whole genome shotgun (WGS) entry which is preliminary data.</text>
</comment>